<keyword evidence="6" id="KW-1185">Reference proteome</keyword>
<reference evidence="5" key="1">
    <citation type="submission" date="2021-07" db="EMBL/GenBank/DDBJ databases">
        <authorList>
            <person name="Catto M.A."/>
            <person name="Jacobson A."/>
            <person name="Kennedy G."/>
            <person name="Labadie P."/>
            <person name="Hunt B.G."/>
            <person name="Srinivasan R."/>
        </authorList>
    </citation>
    <scope>NUCLEOTIDE SEQUENCE</scope>
    <source>
        <strain evidence="5">PL_HMW_Pooled</strain>
        <tissue evidence="5">Head</tissue>
    </source>
</reference>
<feature type="domain" description="AMP-dependent synthetase/ligase" evidence="2">
    <location>
        <begin position="16"/>
        <end position="373"/>
    </location>
</feature>
<dbReference type="Gene3D" id="1.10.1200.10">
    <property type="entry name" value="ACP-like"/>
    <property type="match status" value="1"/>
</dbReference>
<dbReference type="InterPro" id="IPR015943">
    <property type="entry name" value="WD40/YVTN_repeat-like_dom_sf"/>
</dbReference>
<dbReference type="InterPro" id="IPR052091">
    <property type="entry name" value="Beta-ala_Activ/Resist"/>
</dbReference>
<evidence type="ECO:0000256" key="1">
    <source>
        <dbReference type="SAM" id="MobiDB-lite"/>
    </source>
</evidence>
<dbReference type="InterPro" id="IPR002372">
    <property type="entry name" value="PQQ_rpt_dom"/>
</dbReference>
<dbReference type="Gene3D" id="2.130.10.10">
    <property type="entry name" value="YVTN repeat-like/Quinoprotein amine dehydrogenase"/>
    <property type="match status" value="1"/>
</dbReference>
<dbReference type="SUPFAM" id="SSF56801">
    <property type="entry name" value="Acetyl-CoA synthetase-like"/>
    <property type="match status" value="1"/>
</dbReference>
<dbReference type="InterPro" id="IPR042099">
    <property type="entry name" value="ANL_N_sf"/>
</dbReference>
<protein>
    <submittedName>
        <fullName evidence="5">Beta-alanine-activating enzyme</fullName>
    </submittedName>
</protein>
<dbReference type="Proteomes" id="UP001219518">
    <property type="component" value="Unassembled WGS sequence"/>
</dbReference>
<proteinExistence type="predicted"/>
<sequence length="882" mass="97687">MEPDTLHGLFLKSLPAHQDKLAVLEDSGSSRCDMTYKDLWDTSCIVSDMLGQFCKSRVQFIGVCMEQCLIYPAVIMGILNQGFGFACVDPSWSSEKQIDYLRKLGVPLLIHDGGDRTYKSSNQQCRVIVKNRSLYFDKLKSDGNFTKCLHPMAYAVLTSGSTGQPKIVRVPHSSVVPNIISLIDLCNVTSRDVIFLSSPSTFDPSVVDIFLALATGATLLVTSNTVKTSACSLLNVLFPQKFSMGVTILQMTPSVFNRWSETQLREVVLGARTSLRVLLLGGEPFPSRSKLVRCIGSGNATRIYNIYGITEVSPWASVYQVIPPTNEICHHPNSSENPIQVGNPLLETILQVRNCKTGSVVLNGFGEMFIGSSNRICEIDNENCLDFSPPVFRSTGDIVEVHSDGRICYVGRKDLTVKRWGHRINLESVEEIALSYHAVQGACCVWDEVNHKLYLLVALREPTSNIVLRRHFLTFAQSEKAYMPDEIFQVDNLALTQHGKINRQLVLESLDKKKAPQFQLFVANKFFTLWCEVLGLKNLEEGSFIHFGGNSLLAMILITELENEFGLVPSELTGYLLSDKSPQFISDYLSQFYQKNNTKNATNPSVSNSSHLPHSYEMSKKSSDNSKVPSNRLISFYLPGKSSSNTLPSFDVYEKCLENLEMNLMWKVDLGKCIDASPLCLEYESEIGIVIGSHSGKFAYVDGTTGEIRWLIKLPHRIEATACPSVCGAYIYIGCHDGALYCISKIDGTIHWSFFTGGIIKCLPALCNQGKSIIFGSYDTKVYCLNSQSGKLEWSAKYDGKGNWLASPLIIADMAIICSLAGKVYAINTENSNIIWTVSLNQPIFSSPCNLSTSSISFVVIAEVKGAVTCLSALTGEQFRFQ</sequence>
<dbReference type="InterPro" id="IPR009081">
    <property type="entry name" value="PP-bd_ACP"/>
</dbReference>
<dbReference type="PANTHER" id="PTHR44394">
    <property type="entry name" value="BETA-ALANINE-ACTIVATING ENZYME"/>
    <property type="match status" value="1"/>
</dbReference>
<dbReference type="AlphaFoldDB" id="A0AAE1I0Y7"/>
<feature type="domain" description="Pyrrolo-quinoline quinone repeat" evidence="4">
    <location>
        <begin position="670"/>
        <end position="878"/>
    </location>
</feature>
<feature type="domain" description="Carrier" evidence="3">
    <location>
        <begin position="528"/>
        <end position="567"/>
    </location>
</feature>
<accession>A0AAE1I0Y7</accession>
<dbReference type="GO" id="GO:0043041">
    <property type="term" value="P:amino acid activation for nonribosomal peptide biosynthetic process"/>
    <property type="evidence" value="ECO:0007669"/>
    <property type="project" value="TreeGrafter"/>
</dbReference>
<evidence type="ECO:0000313" key="5">
    <source>
        <dbReference type="EMBL" id="KAK3930866.1"/>
    </source>
</evidence>
<dbReference type="InterPro" id="IPR018391">
    <property type="entry name" value="PQQ_b-propeller_rpt"/>
</dbReference>
<name>A0AAE1I0Y7_9NEOP</name>
<feature type="region of interest" description="Disordered" evidence="1">
    <location>
        <begin position="600"/>
        <end position="628"/>
    </location>
</feature>
<dbReference type="SUPFAM" id="SSF50998">
    <property type="entry name" value="Quinoprotein alcohol dehydrogenase-like"/>
    <property type="match status" value="1"/>
</dbReference>
<dbReference type="InterPro" id="IPR045851">
    <property type="entry name" value="AMP-bd_C_sf"/>
</dbReference>
<dbReference type="InterPro" id="IPR036736">
    <property type="entry name" value="ACP-like_sf"/>
</dbReference>
<evidence type="ECO:0000259" key="2">
    <source>
        <dbReference type="Pfam" id="PF00501"/>
    </source>
</evidence>
<dbReference type="Gene3D" id="3.40.50.12780">
    <property type="entry name" value="N-terminal domain of ligase-like"/>
    <property type="match status" value="1"/>
</dbReference>
<dbReference type="SMART" id="SM00564">
    <property type="entry name" value="PQQ"/>
    <property type="match status" value="4"/>
</dbReference>
<dbReference type="PANTHER" id="PTHR44394:SF1">
    <property type="entry name" value="BETA-ALANINE-ACTIVATING ENZYME"/>
    <property type="match status" value="1"/>
</dbReference>
<evidence type="ECO:0000259" key="3">
    <source>
        <dbReference type="Pfam" id="PF00550"/>
    </source>
</evidence>
<dbReference type="Pfam" id="PF13570">
    <property type="entry name" value="Beta-prop_ACSF4"/>
    <property type="match status" value="1"/>
</dbReference>
<dbReference type="Pfam" id="PF00550">
    <property type="entry name" value="PP-binding"/>
    <property type="match status" value="1"/>
</dbReference>
<dbReference type="Gene3D" id="3.30.300.30">
    <property type="match status" value="1"/>
</dbReference>
<gene>
    <name evidence="5" type="ORF">KUF71_024432</name>
</gene>
<dbReference type="InterPro" id="IPR011047">
    <property type="entry name" value="Quinoprotein_ADH-like_sf"/>
</dbReference>
<evidence type="ECO:0000313" key="6">
    <source>
        <dbReference type="Proteomes" id="UP001219518"/>
    </source>
</evidence>
<comment type="caution">
    <text evidence="5">The sequence shown here is derived from an EMBL/GenBank/DDBJ whole genome shotgun (WGS) entry which is preliminary data.</text>
</comment>
<dbReference type="EMBL" id="JAHWGI010001413">
    <property type="protein sequence ID" value="KAK3930866.1"/>
    <property type="molecule type" value="Genomic_DNA"/>
</dbReference>
<evidence type="ECO:0000259" key="4">
    <source>
        <dbReference type="Pfam" id="PF13570"/>
    </source>
</evidence>
<organism evidence="5 6">
    <name type="scientific">Frankliniella fusca</name>
    <dbReference type="NCBI Taxonomy" id="407009"/>
    <lineage>
        <taxon>Eukaryota</taxon>
        <taxon>Metazoa</taxon>
        <taxon>Ecdysozoa</taxon>
        <taxon>Arthropoda</taxon>
        <taxon>Hexapoda</taxon>
        <taxon>Insecta</taxon>
        <taxon>Pterygota</taxon>
        <taxon>Neoptera</taxon>
        <taxon>Paraneoptera</taxon>
        <taxon>Thysanoptera</taxon>
        <taxon>Terebrantia</taxon>
        <taxon>Thripoidea</taxon>
        <taxon>Thripidae</taxon>
        <taxon>Frankliniella</taxon>
    </lineage>
</organism>
<dbReference type="InterPro" id="IPR000873">
    <property type="entry name" value="AMP-dep_synth/lig_dom"/>
</dbReference>
<feature type="compositionally biased region" description="Polar residues" evidence="1">
    <location>
        <begin position="600"/>
        <end position="612"/>
    </location>
</feature>
<dbReference type="Pfam" id="PF00501">
    <property type="entry name" value="AMP-binding"/>
    <property type="match status" value="1"/>
</dbReference>
<reference evidence="5" key="2">
    <citation type="journal article" date="2023" name="BMC Genomics">
        <title>Pest status, molecular evolution, and epigenetic factors derived from the genome assembly of Frankliniella fusca, a thysanopteran phytovirus vector.</title>
        <authorList>
            <person name="Catto M.A."/>
            <person name="Labadie P.E."/>
            <person name="Jacobson A.L."/>
            <person name="Kennedy G.G."/>
            <person name="Srinivasan R."/>
            <person name="Hunt B.G."/>
        </authorList>
    </citation>
    <scope>NUCLEOTIDE SEQUENCE</scope>
    <source>
        <strain evidence="5">PL_HMW_Pooled</strain>
    </source>
</reference>